<dbReference type="EMBL" id="PFWU01000055">
    <property type="protein sequence ID" value="PJA45007.1"/>
    <property type="molecule type" value="Genomic_DNA"/>
</dbReference>
<dbReference type="AlphaFoldDB" id="A0A2M7XAV9"/>
<feature type="domain" description="GIY-YIG" evidence="2">
    <location>
        <begin position="1"/>
        <end position="76"/>
    </location>
</feature>
<dbReference type="PROSITE" id="PS50164">
    <property type="entry name" value="GIY_YIG"/>
    <property type="match status" value="1"/>
</dbReference>
<dbReference type="PANTHER" id="PTHR34477:SF1">
    <property type="entry name" value="UPF0213 PROTEIN YHBQ"/>
    <property type="match status" value="1"/>
</dbReference>
<proteinExistence type="inferred from homology"/>
<dbReference type="Proteomes" id="UP000229385">
    <property type="component" value="Unassembled WGS sequence"/>
</dbReference>
<organism evidence="3 4">
    <name type="scientific">Candidatus Uhrbacteria bacterium CG_4_9_14_3_um_filter_50_9</name>
    <dbReference type="NCBI Taxonomy" id="1975035"/>
    <lineage>
        <taxon>Bacteria</taxon>
        <taxon>Candidatus Uhriibacteriota</taxon>
    </lineage>
</organism>
<comment type="similarity">
    <text evidence="1">Belongs to the UPF0213 family.</text>
</comment>
<dbReference type="PANTHER" id="PTHR34477">
    <property type="entry name" value="UPF0213 PROTEIN YHBQ"/>
    <property type="match status" value="1"/>
</dbReference>
<accession>A0A2M7XAV9</accession>
<evidence type="ECO:0000259" key="2">
    <source>
        <dbReference type="PROSITE" id="PS50164"/>
    </source>
</evidence>
<dbReference type="InterPro" id="IPR050190">
    <property type="entry name" value="UPF0213_domain"/>
</dbReference>
<dbReference type="GO" id="GO:0004519">
    <property type="term" value="F:endonuclease activity"/>
    <property type="evidence" value="ECO:0007669"/>
    <property type="project" value="UniProtKB-KW"/>
</dbReference>
<dbReference type="Pfam" id="PF01541">
    <property type="entry name" value="GIY-YIG"/>
    <property type="match status" value="1"/>
</dbReference>
<name>A0A2M7XAV9_9BACT</name>
<keyword evidence="3" id="KW-0378">Hydrolase</keyword>
<keyword evidence="3" id="KW-0255">Endonuclease</keyword>
<evidence type="ECO:0000313" key="3">
    <source>
        <dbReference type="EMBL" id="PJA45007.1"/>
    </source>
</evidence>
<evidence type="ECO:0000313" key="4">
    <source>
        <dbReference type="Proteomes" id="UP000229385"/>
    </source>
</evidence>
<dbReference type="InterPro" id="IPR000305">
    <property type="entry name" value="GIY-YIG_endonuc"/>
</dbReference>
<sequence length="82" mass="9215">MSWTVYMVRCKDATIYTGITVDLSARLSAHDQGRGAKYTRGRGPVTLVWSESGLSESEARKREAQIKQLTRKQKDSLINAEI</sequence>
<keyword evidence="3" id="KW-0540">Nuclease</keyword>
<dbReference type="InterPro" id="IPR035901">
    <property type="entry name" value="GIY-YIG_endonuc_sf"/>
</dbReference>
<gene>
    <name evidence="3" type="ORF">CO174_05490</name>
</gene>
<evidence type="ECO:0000256" key="1">
    <source>
        <dbReference type="ARBA" id="ARBA00007435"/>
    </source>
</evidence>
<dbReference type="Gene3D" id="3.40.1440.10">
    <property type="entry name" value="GIY-YIG endonuclease"/>
    <property type="match status" value="1"/>
</dbReference>
<dbReference type="SUPFAM" id="SSF82771">
    <property type="entry name" value="GIY-YIG endonuclease"/>
    <property type="match status" value="1"/>
</dbReference>
<reference evidence="4" key="1">
    <citation type="submission" date="2017-09" db="EMBL/GenBank/DDBJ databases">
        <title>Depth-based differentiation of microbial function through sediment-hosted aquifers and enrichment of novel symbionts in the deep terrestrial subsurface.</title>
        <authorList>
            <person name="Probst A.J."/>
            <person name="Ladd B."/>
            <person name="Jarett J.K."/>
            <person name="Geller-Mcgrath D.E."/>
            <person name="Sieber C.M.K."/>
            <person name="Emerson J.B."/>
            <person name="Anantharaman K."/>
            <person name="Thomas B.C."/>
            <person name="Malmstrom R."/>
            <person name="Stieglmeier M."/>
            <person name="Klingl A."/>
            <person name="Woyke T."/>
            <person name="Ryan C.M."/>
            <person name="Banfield J.F."/>
        </authorList>
    </citation>
    <scope>NUCLEOTIDE SEQUENCE [LARGE SCALE GENOMIC DNA]</scope>
</reference>
<protein>
    <submittedName>
        <fullName evidence="3">Endonuclease</fullName>
    </submittedName>
</protein>
<comment type="caution">
    <text evidence="3">The sequence shown here is derived from an EMBL/GenBank/DDBJ whole genome shotgun (WGS) entry which is preliminary data.</text>
</comment>
<dbReference type="CDD" id="cd10456">
    <property type="entry name" value="GIY-YIG_UPF0213"/>
    <property type="match status" value="1"/>
</dbReference>